<sequence length="2289" mass="264439">ELLLSKLLSSKLSFSNCWAGRIDYKMRLALLLLSALLFVTVFCELADARQGKSRSMRSYYKRMRSSMVKLKGLSYSRTRRAAAMRGRKARVRWARRLKARRVRRAAIRYRVTRVSRRIRRTSSVVRRSRVTSRARVRRVARRSSYSRCKLAATRFVSCTRRLYTRCPAGYKRRGNMCFRVYCPKPYVRRGAKCVRYRRVVARRMACPRGFTRYGSRCVQRLGLACSAGYRVYKGRCHLVRCPAGFTKIGNSCRKSCRKGFTLKGFTCVRIRTRCPKNYYRVGARCVRYRSGRARCRSGYKRKGSKCIRILKSCPRNYKRRGKRCVLTCPSERIPRRTRDGRVRCVVVVSRCPVGYKMKRIRTRRGYRIQCTMNSGSCAKGFRKIRRYKRGYSCVRIACPKNYVKRGSACVYRYKKRRRCPSGYTRMGSTCRRIRCPGGYVRRGSRCVFVRCPSGYRRAGRMCVRTRFVKTCPSGWVRHGKLCRRLICPSGYKKVGQYCINNSCPSGFVRRRRMCVRTHCTAGYKKKGKLCVRNCPKGTKKSGRFCVRMRCPKRFRRVGKSCVRTKCPSGYAKRYVRQKVYTGRKVSGSVRKCSCIGAKTGKKPSKKNAIDMAFVVDVTGSMGSVIRAIKAKIREVINANAKSRIVNKFVLVPYGDPKVGPVTATRARSRSSVNSLIRAVNAMRASGGGDCAEFGFSGIYEALTRVKKNSIVYVFTDASPSARDRRKESNVRSLARRKNAQLNFLITGNLCGRRNSYRSLSRSTRGAWIKMSRTRASRVMSFVSRALKHGATALRGLNRDGLSTFVSRREKCRCRRVPRITPKYAYVNAVRCIRKSSKKCRRGYRLLKGRCVRRAVSRRCPKGYRMQTTRQKKRAGKRAVGGFVKKCRCLHGKPPAKVTKRALDMAFVVDVTGSMSRVISGIKAKIREVIDANSRFGVVDKFVLVPFADPVVGPRVVSRANNARSRRRLLSAVNRLRASGGGDCPELSRSGMYQAASVLKPGSIMYVFTDASSSRKDKVSQAALQKLISSRKIQVNFLISGNLCGRRSSYKNLAKKSSGSWTAMNKRMSNRVLSFISSALAFGARRMRQLNRSGLARFVRHRKRCRCTRTRRTVNTYKYVTVRRCVRRSAARTGGSSSSGSRGRRRCPPGFRTVRSGRRGLVRCVRRSSKRCGKYFRRYGRKCIRVRCPRRMKSRRIRSRVRVGKRVAGYTKKCSCIGAKTGKKPSKKNAIDMAFVVDVTGSMGSVIRAIKAKIREVINANAKSRIVNKFVLVPYGDPKVGPVTATRARSRSSVNSLIRAVNAMRASGGGDCAEFGFSGIYEALTRVKKNSIVYVFTDASPSARDRRKESNVRSLARRKNAQLNFLITGNLCGRRNSYRGLSRSTRGAWIKMSRTRASRVMSFVSRALKHGASTLRGLNRDGLSTFVSRREKCRCRRVPRFTAKYSYVNSVKCVKRSTSKCRRGYRRVKGRCVRYSRRCRRGYRRVKGRCVRYSRRCRRGYRRVKGRCVRYSRRCRRGYRRVKGKCVRYSRRCRRGYRRVKGRCVRYSRRCRRGYRRVKGRCVRYSRRCRRGYRRMKGRCVRYSRRCRRGYRRVKGKCVRYSRRCRRGYRRVKGRCVRYSRRCRRGYRRVKGRCVRYSRRCRRGYRRVKGRCVRYSRRCRRGYRRVKGKCVRYSRRCRRGYRRVKGKCVRYSRRCRRGYRRVKGKCVRYSRRCRRGYRRVKGRCVRYSRRCRRGYRRVKGKCMRYSRSCRRGYRRVKGKCVRYSRRCRRGYRRVKGKCVRHSRRCRRGYRRVKGRCVRRGAARTGGSSSSGSRGRRRCPPGFQTVRSGRRRRVRCVRRSSKRCGKYFRRYGRKCIRVRCPRRMKSRRIRSRVQVGKRVAGYTKKCSCIGAKTGKKPSKKNAIDMAFVVDVTGSMGSVIRAIKAKIREVINANAKSRIVNKFVLVPYGDPKVGPVTATRARSRSSVNSLIRAVNAMRASGGGDCAEFGFSGIYEALTRVKKNSIVYVFTDASPSARDRRKESNVRSLARRKNAQLNFLITGNLCGRRNSYRSLSRSTRGAWIKMSRTRASRVMSFVSRALKHGASTLRGLNRDGLSTFVSRREKCRCRRVPRFTAKYSYVNSVKCVKRSTSKCRRGYRRVKGRCVRYSKRCRRGYKRIGGKCKKAVSVGVSCGTFRCTRGMSCLKKYRYDARVRSSARAAYSARLVRATRWFNARRAAEARRHKLFLRNMKPRLSAKRVSRFCEHKTGTVSCPRGTTIDIVSGFYGRVSNKYCTRDPDAPPLVQLVQPVRV</sequence>
<dbReference type="InterPro" id="IPR009030">
    <property type="entry name" value="Growth_fac_rcpt_cys_sf"/>
</dbReference>
<dbReference type="InterPro" id="IPR036465">
    <property type="entry name" value="vWFA_dom_sf"/>
</dbReference>
<evidence type="ECO:0000256" key="2">
    <source>
        <dbReference type="ARBA" id="ARBA00022525"/>
    </source>
</evidence>
<dbReference type="SMART" id="SM00327">
    <property type="entry name" value="VWA"/>
    <property type="match status" value="4"/>
</dbReference>
<reference evidence="6 7" key="1">
    <citation type="submission" date="2017-06" db="EMBL/GenBank/DDBJ databases">
        <title>A platform for efficient transgenesis in Macrostomum lignano, a flatworm model organism for stem cell research.</title>
        <authorList>
            <person name="Berezikov E."/>
        </authorList>
    </citation>
    <scope>NUCLEOTIDE SEQUENCE [LARGE SCALE GENOMIC DNA]</scope>
    <source>
        <strain evidence="6">DV1</strain>
        <tissue evidence="6">Whole organism</tissue>
    </source>
</reference>
<comment type="subcellular location">
    <subcellularLocation>
        <location evidence="1">Secreted</location>
    </subcellularLocation>
</comment>
<name>A0A267F5I6_9PLAT</name>
<dbReference type="OrthoDB" id="6161097at2759"/>
<dbReference type="Pfam" id="PF25106">
    <property type="entry name" value="VWA_4"/>
    <property type="match status" value="4"/>
</dbReference>
<feature type="domain" description="VWFA" evidence="5">
    <location>
        <begin position="903"/>
        <end position="1079"/>
    </location>
</feature>
<feature type="region of interest" description="Disordered" evidence="4">
    <location>
        <begin position="1796"/>
        <end position="1822"/>
    </location>
</feature>
<evidence type="ECO:0000313" key="6">
    <source>
        <dbReference type="EMBL" id="PAA68292.1"/>
    </source>
</evidence>
<feature type="domain" description="VWFA" evidence="5">
    <location>
        <begin position="1231"/>
        <end position="1417"/>
    </location>
</feature>
<dbReference type="CDD" id="cd00198">
    <property type="entry name" value="vWFA"/>
    <property type="match status" value="4"/>
</dbReference>
<feature type="domain" description="VWFA" evidence="5">
    <location>
        <begin position="610"/>
        <end position="796"/>
    </location>
</feature>
<gene>
    <name evidence="6" type="ORF">BOX15_Mlig001212g1</name>
</gene>
<evidence type="ECO:0000259" key="5">
    <source>
        <dbReference type="PROSITE" id="PS50234"/>
    </source>
</evidence>
<feature type="compositionally biased region" description="Low complexity" evidence="4">
    <location>
        <begin position="1130"/>
        <end position="1140"/>
    </location>
</feature>
<feature type="domain" description="VWFA" evidence="5">
    <location>
        <begin position="1902"/>
        <end position="2088"/>
    </location>
</feature>
<protein>
    <recommendedName>
        <fullName evidence="5">VWFA domain-containing protein</fullName>
    </recommendedName>
</protein>
<dbReference type="InterPro" id="IPR052577">
    <property type="entry name" value="VWA7"/>
</dbReference>
<keyword evidence="7" id="KW-1185">Reference proteome</keyword>
<dbReference type="STRING" id="282301.A0A267F5I6"/>
<evidence type="ECO:0000313" key="7">
    <source>
        <dbReference type="Proteomes" id="UP000215902"/>
    </source>
</evidence>
<dbReference type="SUPFAM" id="SSF57184">
    <property type="entry name" value="Growth factor receptor domain"/>
    <property type="match status" value="3"/>
</dbReference>
<evidence type="ECO:0000256" key="1">
    <source>
        <dbReference type="ARBA" id="ARBA00004613"/>
    </source>
</evidence>
<feature type="compositionally biased region" description="Low complexity" evidence="4">
    <location>
        <begin position="1801"/>
        <end position="1811"/>
    </location>
</feature>
<dbReference type="PANTHER" id="PTHR14905:SF7">
    <property type="entry name" value="VON WILLEBRAND FACTOR A DOMAIN-CONTAINING PROTEIN 7"/>
    <property type="match status" value="1"/>
</dbReference>
<accession>A0A267F5I6</accession>
<dbReference type="SUPFAM" id="SSF53300">
    <property type="entry name" value="vWA-like"/>
    <property type="match status" value="4"/>
</dbReference>
<proteinExistence type="predicted"/>
<dbReference type="Proteomes" id="UP000215902">
    <property type="component" value="Unassembled WGS sequence"/>
</dbReference>
<comment type="caution">
    <text evidence="6">The sequence shown here is derived from an EMBL/GenBank/DDBJ whole genome shotgun (WGS) entry which is preliminary data.</text>
</comment>
<evidence type="ECO:0000256" key="3">
    <source>
        <dbReference type="ARBA" id="ARBA00022729"/>
    </source>
</evidence>
<dbReference type="Gene3D" id="3.40.50.410">
    <property type="entry name" value="von Willebrand factor, type A domain"/>
    <property type="match status" value="4"/>
</dbReference>
<dbReference type="EMBL" id="NIVC01001405">
    <property type="protein sequence ID" value="PAA68292.1"/>
    <property type="molecule type" value="Genomic_DNA"/>
</dbReference>
<dbReference type="InterPro" id="IPR002035">
    <property type="entry name" value="VWF_A"/>
</dbReference>
<feature type="non-terminal residue" evidence="6">
    <location>
        <position position="1"/>
    </location>
</feature>
<dbReference type="PROSITE" id="PS50234">
    <property type="entry name" value="VWFA"/>
    <property type="match status" value="4"/>
</dbReference>
<keyword evidence="2" id="KW-0964">Secreted</keyword>
<keyword evidence="3" id="KW-0732">Signal</keyword>
<dbReference type="InterPro" id="IPR056861">
    <property type="entry name" value="HMCN1-like_VWA"/>
</dbReference>
<dbReference type="Gene3D" id="2.10.25.10">
    <property type="entry name" value="Laminin"/>
    <property type="match status" value="1"/>
</dbReference>
<evidence type="ECO:0000256" key="4">
    <source>
        <dbReference type="SAM" id="MobiDB-lite"/>
    </source>
</evidence>
<feature type="region of interest" description="Disordered" evidence="4">
    <location>
        <begin position="1130"/>
        <end position="1151"/>
    </location>
</feature>
<dbReference type="PANTHER" id="PTHR14905">
    <property type="entry name" value="NG37"/>
    <property type="match status" value="1"/>
</dbReference>
<organism evidence="6 7">
    <name type="scientific">Macrostomum lignano</name>
    <dbReference type="NCBI Taxonomy" id="282301"/>
    <lineage>
        <taxon>Eukaryota</taxon>
        <taxon>Metazoa</taxon>
        <taxon>Spiralia</taxon>
        <taxon>Lophotrochozoa</taxon>
        <taxon>Platyhelminthes</taxon>
        <taxon>Rhabditophora</taxon>
        <taxon>Macrostomorpha</taxon>
        <taxon>Macrostomida</taxon>
        <taxon>Macrostomidae</taxon>
        <taxon>Macrostomum</taxon>
    </lineage>
</organism>